<dbReference type="PANTHER" id="PTHR11439:SF470">
    <property type="entry name" value="CYSTEINE-RICH RLK (RECEPTOR-LIKE PROTEIN KINASE) 8"/>
    <property type="match status" value="1"/>
</dbReference>
<dbReference type="CDD" id="cd09272">
    <property type="entry name" value="RNase_HI_RT_Ty1"/>
    <property type="match status" value="1"/>
</dbReference>
<organism evidence="6">
    <name type="scientific">Fagus sylvatica</name>
    <name type="common">Beechnut</name>
    <dbReference type="NCBI Taxonomy" id="28930"/>
    <lineage>
        <taxon>Eukaryota</taxon>
        <taxon>Viridiplantae</taxon>
        <taxon>Streptophyta</taxon>
        <taxon>Embryophyta</taxon>
        <taxon>Tracheophyta</taxon>
        <taxon>Spermatophyta</taxon>
        <taxon>Magnoliopsida</taxon>
        <taxon>eudicotyledons</taxon>
        <taxon>Gunneridae</taxon>
        <taxon>Pentapetalae</taxon>
        <taxon>rosids</taxon>
        <taxon>fabids</taxon>
        <taxon>Fagales</taxon>
        <taxon>Fagaceae</taxon>
        <taxon>Fagus</taxon>
    </lineage>
</organism>
<dbReference type="AlphaFoldDB" id="A0A2N9I600"/>
<dbReference type="Pfam" id="PF14392">
    <property type="entry name" value="zf-CCHC_4"/>
    <property type="match status" value="1"/>
</dbReference>
<evidence type="ECO:0000256" key="4">
    <source>
        <dbReference type="ARBA" id="ARBA00022833"/>
    </source>
</evidence>
<evidence type="ECO:0000256" key="3">
    <source>
        <dbReference type="ARBA" id="ARBA00022771"/>
    </source>
</evidence>
<dbReference type="GO" id="GO:0008270">
    <property type="term" value="F:zinc ion binding"/>
    <property type="evidence" value="ECO:0007669"/>
    <property type="project" value="UniProtKB-KW"/>
</dbReference>
<evidence type="ECO:0000256" key="2">
    <source>
        <dbReference type="ARBA" id="ARBA00022737"/>
    </source>
</evidence>
<sequence length="407" mass="45762">MSRESAIIIGNHVGEFRDFDDPKKESFGCRTFLRLKIKFNITESLPCGIYMDCQPNTDIWIDFKYEKLQDFCYGCGKLRHEKQDCLSPLSLNKTLRRPPPVTARPSLTAPLRLLTAAAAAAARSRHAPFACPVLLSDLPTVGRLLYLTLTRPDISYSVSCLSQFMSEPRLPHLHAKGTPGQGLFSPSDTTLQLKGFCDSYWASCPDTRRSITEFCIFLGDSLISWRSKKQTVVSLSSAEYRAMAVATCELTWLLALLQDLCIPHPTASVLFCDNQAALHITANLITTKMGKTHTSHPEHELELKNYRKPYTCDGCKGHGFGKRYRCEQCDYDLHEDCMFTTPTTSHKFFRNSTFKFYEQPPRNATIYIATIAKDIATHVGNTSKVSSTIARKLSRICTLVVATSRMN</sequence>
<name>A0A2N9I600_FAGSY</name>
<dbReference type="InterPro" id="IPR046349">
    <property type="entry name" value="C1-like_sf"/>
</dbReference>
<reference evidence="6" key="1">
    <citation type="submission" date="2018-02" db="EMBL/GenBank/DDBJ databases">
        <authorList>
            <person name="Cohen D.B."/>
            <person name="Kent A.D."/>
        </authorList>
    </citation>
    <scope>NUCLEOTIDE SEQUENCE</scope>
</reference>
<dbReference type="PROSITE" id="PS50081">
    <property type="entry name" value="ZF_DAG_PE_2"/>
    <property type="match status" value="1"/>
</dbReference>
<dbReference type="SUPFAM" id="SSF57889">
    <property type="entry name" value="Cysteine-rich domain"/>
    <property type="match status" value="1"/>
</dbReference>
<dbReference type="InterPro" id="IPR025836">
    <property type="entry name" value="Zn_knuckle_CX2CX4HX4C"/>
</dbReference>
<evidence type="ECO:0000256" key="1">
    <source>
        <dbReference type="ARBA" id="ARBA00022723"/>
    </source>
</evidence>
<dbReference type="InterPro" id="IPR004146">
    <property type="entry name" value="DC1"/>
</dbReference>
<protein>
    <recommendedName>
        <fullName evidence="5">Phorbol-ester/DAG-type domain-containing protein</fullName>
    </recommendedName>
</protein>
<dbReference type="Gene3D" id="3.30.60.90">
    <property type="match status" value="1"/>
</dbReference>
<dbReference type="InterPro" id="IPR002219">
    <property type="entry name" value="PKC_DAG/PE"/>
</dbReference>
<keyword evidence="3" id="KW-0863">Zinc-finger</keyword>
<keyword evidence="1" id="KW-0479">Metal-binding</keyword>
<accession>A0A2N9I600</accession>
<evidence type="ECO:0000259" key="5">
    <source>
        <dbReference type="PROSITE" id="PS50081"/>
    </source>
</evidence>
<feature type="domain" description="Phorbol-ester/DAG-type" evidence="5">
    <location>
        <begin position="298"/>
        <end position="345"/>
    </location>
</feature>
<dbReference type="InterPro" id="IPR000433">
    <property type="entry name" value="Znf_ZZ"/>
</dbReference>
<evidence type="ECO:0000313" key="6">
    <source>
        <dbReference type="EMBL" id="SPD20132.1"/>
    </source>
</evidence>
<dbReference type="PANTHER" id="PTHR11439">
    <property type="entry name" value="GAG-POL-RELATED RETROTRANSPOSON"/>
    <property type="match status" value="1"/>
</dbReference>
<gene>
    <name evidence="6" type="ORF">FSB_LOCUS48014</name>
</gene>
<proteinExistence type="predicted"/>
<dbReference type="InterPro" id="IPR043145">
    <property type="entry name" value="Znf_ZZ_sf"/>
</dbReference>
<dbReference type="EMBL" id="OIVN01004955">
    <property type="protein sequence ID" value="SPD20132.1"/>
    <property type="molecule type" value="Genomic_DNA"/>
</dbReference>
<dbReference type="Pfam" id="PF03107">
    <property type="entry name" value="C1_2"/>
    <property type="match status" value="1"/>
</dbReference>
<keyword evidence="4" id="KW-0862">Zinc</keyword>
<dbReference type="SMART" id="SM00291">
    <property type="entry name" value="ZnF_ZZ"/>
    <property type="match status" value="1"/>
</dbReference>
<keyword evidence="2" id="KW-0677">Repeat</keyword>